<dbReference type="AlphaFoldDB" id="A0A5P8WI06"/>
<evidence type="ECO:0000256" key="1">
    <source>
        <dbReference type="SAM" id="Coils"/>
    </source>
</evidence>
<keyword evidence="2" id="KW-0812">Transmembrane</keyword>
<feature type="coiled-coil region" evidence="1">
    <location>
        <begin position="171"/>
        <end position="231"/>
    </location>
</feature>
<proteinExistence type="predicted"/>
<keyword evidence="2" id="KW-1133">Transmembrane helix</keyword>
<reference evidence="3 4" key="1">
    <citation type="submission" date="2019-10" db="EMBL/GenBank/DDBJ databases">
        <title>Genomic and transcriptomic insights into the perfect genentic adaptation of a filamentous nitrogen-fixing cyanobacterium to rice fields.</title>
        <authorList>
            <person name="Chen Z."/>
        </authorList>
    </citation>
    <scope>NUCLEOTIDE SEQUENCE [LARGE SCALE GENOMIC DNA]</scope>
    <source>
        <strain evidence="3">CCNUC1</strain>
    </source>
</reference>
<sequence length="260" mass="30450">MLNTRVQLEPMLDYVSAGMAFYVTMLPVQEWILEFRLGYLGRYWSLISVAGLFIGFLLCALIFVPLIINMTLDPFRYPNHLVMSGIAAVIFGAILWLGQWLILRQTEMTPRIFALINTVVGISVFSVLVWFNQKSLQWSGGPIEGWKTGLIFLVGGTVTGAATGKALDFYCGRVEQRLIKLERERVEQETQERERLKRERIEKEKLEQERLEAEMAERKRIQREAAQEEERLWYEKHGKDYADYEYDEDEEEYEDEDQEE</sequence>
<feature type="transmembrane region" description="Helical" evidence="2">
    <location>
        <begin position="80"/>
        <end position="103"/>
    </location>
</feature>
<feature type="transmembrane region" description="Helical" evidence="2">
    <location>
        <begin position="12"/>
        <end position="32"/>
    </location>
</feature>
<evidence type="ECO:0000256" key="2">
    <source>
        <dbReference type="SAM" id="Phobius"/>
    </source>
</evidence>
<name>A0A5P8WI06_9NOSO</name>
<keyword evidence="1" id="KW-0175">Coiled coil</keyword>
<dbReference type="EMBL" id="CP045228">
    <property type="protein sequence ID" value="QFS52230.1"/>
    <property type="molecule type" value="Genomic_DNA"/>
</dbReference>
<dbReference type="RefSeq" id="WP_152592513.1">
    <property type="nucleotide sequence ID" value="NZ_CP045228.1"/>
</dbReference>
<keyword evidence="4" id="KW-1185">Reference proteome</keyword>
<gene>
    <name evidence="3" type="ORF">GXM_09724</name>
</gene>
<organism evidence="3 4">
    <name type="scientific">Nostoc sphaeroides CCNUC1</name>
    <dbReference type="NCBI Taxonomy" id="2653204"/>
    <lineage>
        <taxon>Bacteria</taxon>
        <taxon>Bacillati</taxon>
        <taxon>Cyanobacteriota</taxon>
        <taxon>Cyanophyceae</taxon>
        <taxon>Nostocales</taxon>
        <taxon>Nostocaceae</taxon>
        <taxon>Nostoc</taxon>
    </lineage>
</organism>
<accession>A0A5P8WI06</accession>
<dbReference type="Proteomes" id="UP000326678">
    <property type="component" value="Chromosome pGXM01"/>
</dbReference>
<keyword evidence="2" id="KW-0472">Membrane</keyword>
<feature type="transmembrane region" description="Helical" evidence="2">
    <location>
        <begin position="112"/>
        <end position="131"/>
    </location>
</feature>
<protein>
    <submittedName>
        <fullName evidence="3">Uncharacterized protein</fullName>
    </submittedName>
</protein>
<feature type="transmembrane region" description="Helical" evidence="2">
    <location>
        <begin position="44"/>
        <end position="68"/>
    </location>
</feature>
<evidence type="ECO:0000313" key="4">
    <source>
        <dbReference type="Proteomes" id="UP000326678"/>
    </source>
</evidence>
<evidence type="ECO:0000313" key="3">
    <source>
        <dbReference type="EMBL" id="QFS52230.1"/>
    </source>
</evidence>
<dbReference type="KEGG" id="nsh:GXM_09724"/>